<comment type="caution">
    <text evidence="2">The sequence shown here is derived from an EMBL/GenBank/DDBJ whole genome shotgun (WGS) entry which is preliminary data.</text>
</comment>
<evidence type="ECO:0000313" key="2">
    <source>
        <dbReference type="EMBL" id="TNN46611.1"/>
    </source>
</evidence>
<dbReference type="AlphaFoldDB" id="A0A4Z2G031"/>
<proteinExistence type="predicted"/>
<reference evidence="2 3" key="1">
    <citation type="submission" date="2019-03" db="EMBL/GenBank/DDBJ databases">
        <title>First draft genome of Liparis tanakae, snailfish: a comprehensive survey of snailfish specific genes.</title>
        <authorList>
            <person name="Kim W."/>
            <person name="Song I."/>
            <person name="Jeong J.-H."/>
            <person name="Kim D."/>
            <person name="Kim S."/>
            <person name="Ryu S."/>
            <person name="Song J.Y."/>
            <person name="Lee S.K."/>
        </authorList>
    </citation>
    <scope>NUCLEOTIDE SEQUENCE [LARGE SCALE GENOMIC DNA]</scope>
    <source>
        <tissue evidence="2">Muscle</tissue>
    </source>
</reference>
<sequence length="375" mass="40377">MAEEATDLPSGQHSARVRVLVARQHLYPQSLQLGRVERPERDGEEGREESSSVKTALLETLNKRQQVIHGVIEAAAQGARLKSSVHRVQAGGCTTYFPSTASISVVCMPSDDIVFNILVLLSSRRFRLISLLRVDFFVRTCLTSGESKHHDVVKGPAVVRVGGVEGQAAAGLPPQVHQEGAVHHGDGVTAEPLPLPDGLVVRGPLVVALTQRREMKRGNLAERTGGGVGSYAISFKPYLRGDATPEVGVERAGLQHGSSQGQVFSHQQVQHAGVAFSAACLSFSTWLNLEGGQCFGPHSTADGHWGKCMNFARYLKPRAPGKASLVLRFADRENFPMNTFKRPGRASRASRAIGSDPVSSTESALIEARRKAGRD</sequence>
<feature type="region of interest" description="Disordered" evidence="1">
    <location>
        <begin position="33"/>
        <end position="53"/>
    </location>
</feature>
<evidence type="ECO:0000256" key="1">
    <source>
        <dbReference type="SAM" id="MobiDB-lite"/>
    </source>
</evidence>
<dbReference type="EMBL" id="SRLO01000781">
    <property type="protein sequence ID" value="TNN46611.1"/>
    <property type="molecule type" value="Genomic_DNA"/>
</dbReference>
<dbReference type="Proteomes" id="UP000314294">
    <property type="component" value="Unassembled WGS sequence"/>
</dbReference>
<evidence type="ECO:0000313" key="3">
    <source>
        <dbReference type="Proteomes" id="UP000314294"/>
    </source>
</evidence>
<accession>A0A4Z2G031</accession>
<keyword evidence="3" id="KW-1185">Reference proteome</keyword>
<name>A0A4Z2G031_9TELE</name>
<feature type="region of interest" description="Disordered" evidence="1">
    <location>
        <begin position="340"/>
        <end position="375"/>
    </location>
</feature>
<gene>
    <name evidence="2" type="ORF">EYF80_043198</name>
</gene>
<organism evidence="2 3">
    <name type="scientific">Liparis tanakae</name>
    <name type="common">Tanaka's snailfish</name>
    <dbReference type="NCBI Taxonomy" id="230148"/>
    <lineage>
        <taxon>Eukaryota</taxon>
        <taxon>Metazoa</taxon>
        <taxon>Chordata</taxon>
        <taxon>Craniata</taxon>
        <taxon>Vertebrata</taxon>
        <taxon>Euteleostomi</taxon>
        <taxon>Actinopterygii</taxon>
        <taxon>Neopterygii</taxon>
        <taxon>Teleostei</taxon>
        <taxon>Neoteleostei</taxon>
        <taxon>Acanthomorphata</taxon>
        <taxon>Eupercaria</taxon>
        <taxon>Perciformes</taxon>
        <taxon>Cottioidei</taxon>
        <taxon>Cottales</taxon>
        <taxon>Liparidae</taxon>
        <taxon>Liparis</taxon>
    </lineage>
</organism>
<protein>
    <submittedName>
        <fullName evidence="2">Uncharacterized protein</fullName>
    </submittedName>
</protein>